<dbReference type="InterPro" id="IPR011042">
    <property type="entry name" value="6-blade_b-propeller_TolB-like"/>
</dbReference>
<sequence>MCFNCSNEKFDNNITTGAVDDNISTPVVIEESSEPTYIKTMDFSSSIDYVSEIESFDIDNGYLYFDYQYNIYRINLEDDNATAELIIEDDEAPVTLKVINNQLYYQTYWPAFSSIKQLDVNNIAGGTQVTPVIDTPRSLLIKNHTNLYYVSSPNGLSPINNFYQFNTSGTDNLVATDEFVIPKNGKVIDNFLYFSSENKVHRIDLNSPSQGSSIVYTAEDIEDAIGNEGYILGFDIHEDKIYYSQIGSTNLYSFDLNTPTESPKIIQSNNNNTTGYSQLIIYNDILYVKRLLDKQLEVFEI</sequence>
<keyword evidence="2" id="KW-1185">Reference proteome</keyword>
<name>A0ABS1WIC1_9FLAO</name>
<dbReference type="Gene3D" id="2.120.10.30">
    <property type="entry name" value="TolB, C-terminal domain"/>
    <property type="match status" value="1"/>
</dbReference>
<dbReference type="SUPFAM" id="SSF63825">
    <property type="entry name" value="YWTD domain"/>
    <property type="match status" value="1"/>
</dbReference>
<evidence type="ECO:0008006" key="3">
    <source>
        <dbReference type="Google" id="ProtNLM"/>
    </source>
</evidence>
<reference evidence="1 2" key="1">
    <citation type="submission" date="2020-12" db="EMBL/GenBank/DDBJ databases">
        <title>Olleya sediminilitoris sp. nov., isolated from a tidal flat.</title>
        <authorList>
            <person name="Park S."/>
            <person name="Yoon J.-H."/>
        </authorList>
    </citation>
    <scope>NUCLEOTIDE SEQUENCE [LARGE SCALE GENOMIC DNA]</scope>
    <source>
        <strain evidence="1 2">YSTF-M6</strain>
    </source>
</reference>
<comment type="caution">
    <text evidence="1">The sequence shown here is derived from an EMBL/GenBank/DDBJ whole genome shotgun (WGS) entry which is preliminary data.</text>
</comment>
<evidence type="ECO:0000313" key="1">
    <source>
        <dbReference type="EMBL" id="MBL7558871.1"/>
    </source>
</evidence>
<accession>A0ABS1WIC1</accession>
<dbReference type="RefSeq" id="WP_202998884.1">
    <property type="nucleotide sequence ID" value="NZ_JAEMEF010000002.1"/>
</dbReference>
<gene>
    <name evidence="1" type="ORF">JAO71_03560</name>
</gene>
<dbReference type="Proteomes" id="UP000605013">
    <property type="component" value="Unassembled WGS sequence"/>
</dbReference>
<evidence type="ECO:0000313" key="2">
    <source>
        <dbReference type="Proteomes" id="UP000605013"/>
    </source>
</evidence>
<proteinExistence type="predicted"/>
<organism evidence="1 2">
    <name type="scientific">Olleya sediminilitoris</name>
    <dbReference type="NCBI Taxonomy" id="2795739"/>
    <lineage>
        <taxon>Bacteria</taxon>
        <taxon>Pseudomonadati</taxon>
        <taxon>Bacteroidota</taxon>
        <taxon>Flavobacteriia</taxon>
        <taxon>Flavobacteriales</taxon>
        <taxon>Flavobacteriaceae</taxon>
    </lineage>
</organism>
<protein>
    <recommendedName>
        <fullName evidence="3">DUF5050 domain-containing protein</fullName>
    </recommendedName>
</protein>
<dbReference type="EMBL" id="JAEMEF010000002">
    <property type="protein sequence ID" value="MBL7558871.1"/>
    <property type="molecule type" value="Genomic_DNA"/>
</dbReference>